<gene>
    <name evidence="2" type="ORF">H7B67_29965</name>
</gene>
<dbReference type="EMBL" id="JACJVQ010000032">
    <property type="protein sequence ID" value="MBB6638379.1"/>
    <property type="molecule type" value="Genomic_DNA"/>
</dbReference>
<keyword evidence="3" id="KW-1185">Reference proteome</keyword>
<protein>
    <submittedName>
        <fullName evidence="2">Glucosaminidase domain-containing protein</fullName>
    </submittedName>
</protein>
<proteinExistence type="predicted"/>
<evidence type="ECO:0000313" key="3">
    <source>
        <dbReference type="Proteomes" id="UP000535838"/>
    </source>
</evidence>
<name>A0A841T603_9BACL</name>
<sequence>MSNAVLLSPSDVVVIRRYVQTKYAPLPKARQAEIVAEAVRGTIERRLPDLDSKLKSRITQELIHRCLVGESRDVIPEDVLDVCSDLTFEEPMDLERLTAWLEEREQGRWSREQIASRVNRGNRQLETLPPSREIGFDSNSSAAFAAVPAAEPLSDLTVESDAERHEAETAIGFLKRDWRKNAIWLGLTIALAIGMTMWALPGPDRSGESDRIDSAQPRTSSTAVAEANSGGMPDELRYMEFEPKDVLAYLHSRDSLLAEEPYFSSIIASAKEYDVNPLLLLAITGQEQGFVPKTNKQAEQIANNPFNVFHSWQDYNTDIRDSSRIAAKLIAKLGRQIPEGEEAISWMNRTYAEDPGWSKGVRQLFDKLTELSR</sequence>
<organism evidence="2 3">
    <name type="scientific">Cohnella thailandensis</name>
    <dbReference type="NCBI Taxonomy" id="557557"/>
    <lineage>
        <taxon>Bacteria</taxon>
        <taxon>Bacillati</taxon>
        <taxon>Bacillota</taxon>
        <taxon>Bacilli</taxon>
        <taxon>Bacillales</taxon>
        <taxon>Paenibacillaceae</taxon>
        <taxon>Cohnella</taxon>
    </lineage>
</organism>
<feature type="region of interest" description="Disordered" evidence="1">
    <location>
        <begin position="203"/>
        <end position="230"/>
    </location>
</feature>
<evidence type="ECO:0000256" key="1">
    <source>
        <dbReference type="SAM" id="MobiDB-lite"/>
    </source>
</evidence>
<comment type="caution">
    <text evidence="2">The sequence shown here is derived from an EMBL/GenBank/DDBJ whole genome shotgun (WGS) entry which is preliminary data.</text>
</comment>
<dbReference type="RefSeq" id="WP_185123577.1">
    <property type="nucleotide sequence ID" value="NZ_JACJVQ010000032.1"/>
</dbReference>
<evidence type="ECO:0000313" key="2">
    <source>
        <dbReference type="EMBL" id="MBB6638379.1"/>
    </source>
</evidence>
<dbReference type="Proteomes" id="UP000535838">
    <property type="component" value="Unassembled WGS sequence"/>
</dbReference>
<dbReference type="AlphaFoldDB" id="A0A841T603"/>
<dbReference type="Gene3D" id="1.10.530.10">
    <property type="match status" value="1"/>
</dbReference>
<reference evidence="2 3" key="1">
    <citation type="submission" date="2020-08" db="EMBL/GenBank/DDBJ databases">
        <title>Cohnella phylogeny.</title>
        <authorList>
            <person name="Dunlap C."/>
        </authorList>
    </citation>
    <scope>NUCLEOTIDE SEQUENCE [LARGE SCALE GENOMIC DNA]</scope>
    <source>
        <strain evidence="2 3">DSM 25241</strain>
    </source>
</reference>
<accession>A0A841T603</accession>